<dbReference type="CDD" id="cd16343">
    <property type="entry name" value="LMWPTP"/>
    <property type="match status" value="1"/>
</dbReference>
<evidence type="ECO:0000256" key="1">
    <source>
        <dbReference type="ARBA" id="ARBA00011063"/>
    </source>
</evidence>
<dbReference type="Gene3D" id="3.40.50.2300">
    <property type="match status" value="1"/>
</dbReference>
<feature type="domain" description="Phosphotyrosine protein phosphatase I" evidence="6">
    <location>
        <begin position="4"/>
        <end position="148"/>
    </location>
</feature>
<evidence type="ECO:0000256" key="2">
    <source>
        <dbReference type="ARBA" id="ARBA00013064"/>
    </source>
</evidence>
<dbReference type="Pfam" id="PF01451">
    <property type="entry name" value="LMWPc"/>
    <property type="match status" value="1"/>
</dbReference>
<dbReference type="KEGG" id="wsu:WS1323"/>
<comment type="similarity">
    <text evidence="1">Belongs to the low molecular weight phosphotyrosine protein phosphatase family.</text>
</comment>
<dbReference type="GO" id="GO:0004725">
    <property type="term" value="F:protein tyrosine phosphatase activity"/>
    <property type="evidence" value="ECO:0007669"/>
    <property type="project" value="UniProtKB-EC"/>
</dbReference>
<dbReference type="InterPro" id="IPR050438">
    <property type="entry name" value="LMW_PTPase"/>
</dbReference>
<dbReference type="RefSeq" id="WP_011139185.1">
    <property type="nucleotide sequence ID" value="NC_005090.1"/>
</dbReference>
<dbReference type="EMBL" id="BX571660">
    <property type="protein sequence ID" value="CAE10399.1"/>
    <property type="molecule type" value="Genomic_DNA"/>
</dbReference>
<dbReference type="AlphaFoldDB" id="Q7M8Y0"/>
<sequence>MSVRSILFVCLGNICRSPLAEGIARNLAEYEGVELELDSAGTGAWHRGELPCEGSVRIAQKRGVDISMLRARQVREEDASRFDLIIAMDQNNLSDLKRFGFPQEKLFLLGEFGLAGQDIPDPYHYRGEEGFEKVFEMIEEGVKTLLKNHGLLRL</sequence>
<dbReference type="EC" id="3.1.3.48" evidence="2"/>
<feature type="active site" description="Proton donor" evidence="5">
    <location>
        <position position="121"/>
    </location>
</feature>
<dbReference type="HOGENOM" id="CLU_071415_2_2_7"/>
<feature type="active site" evidence="5">
    <location>
        <position position="16"/>
    </location>
</feature>
<evidence type="ECO:0000256" key="5">
    <source>
        <dbReference type="PIRSR" id="PIRSR617867-1"/>
    </source>
</evidence>
<evidence type="ECO:0000259" key="6">
    <source>
        <dbReference type="SMART" id="SM00226"/>
    </source>
</evidence>
<dbReference type="eggNOG" id="COG0394">
    <property type="taxonomic scope" value="Bacteria"/>
</dbReference>
<reference evidence="7 8" key="1">
    <citation type="journal article" date="2003" name="Proc. Natl. Acad. Sci. U.S.A.">
        <title>Complete genome sequence and analysis of Wolinella succinogenes.</title>
        <authorList>
            <person name="Baar C."/>
            <person name="Eppinger M."/>
            <person name="Raddatz G."/>
            <person name="Simon JM."/>
            <person name="Lanz C."/>
            <person name="Klimmek O."/>
            <person name="Nandakumar R."/>
            <person name="Gross R."/>
            <person name="Rosinus A."/>
            <person name="Keller H."/>
            <person name="Jagtap P."/>
            <person name="Linke B."/>
            <person name="Meyer F."/>
            <person name="Lederer H."/>
            <person name="Schuster S.C."/>
        </authorList>
    </citation>
    <scope>NUCLEOTIDE SEQUENCE [LARGE SCALE GENOMIC DNA]</scope>
    <source>
        <strain evidence="8">ATCC 29543 / DSM 1740 / CCUG 13145 / JCM 31913 / LMG 7466 / NCTC 11488 / FDC 602W</strain>
    </source>
</reference>
<keyword evidence="8" id="KW-1185">Reference proteome</keyword>
<evidence type="ECO:0000313" key="8">
    <source>
        <dbReference type="Proteomes" id="UP000000422"/>
    </source>
</evidence>
<dbReference type="PRINTS" id="PR00719">
    <property type="entry name" value="LMWPTPASE"/>
</dbReference>
<dbReference type="SUPFAM" id="SSF52788">
    <property type="entry name" value="Phosphotyrosine protein phosphatases I"/>
    <property type="match status" value="1"/>
</dbReference>
<name>Q7M8Y0_WOLSU</name>
<accession>Q7M8Y0</accession>
<dbReference type="PANTHER" id="PTHR11717:SF7">
    <property type="entry name" value="LOW MOLECULAR WEIGHT PHOSPHOTYROSINE PROTEIN PHOSPHATASE"/>
    <property type="match status" value="1"/>
</dbReference>
<feature type="active site" description="Nucleophile" evidence="5">
    <location>
        <position position="10"/>
    </location>
</feature>
<evidence type="ECO:0000313" key="7">
    <source>
        <dbReference type="EMBL" id="CAE10399.1"/>
    </source>
</evidence>
<dbReference type="InterPro" id="IPR023485">
    <property type="entry name" value="Ptyr_pPase"/>
</dbReference>
<evidence type="ECO:0000256" key="3">
    <source>
        <dbReference type="ARBA" id="ARBA00022801"/>
    </source>
</evidence>
<dbReference type="Proteomes" id="UP000000422">
    <property type="component" value="Chromosome"/>
</dbReference>
<evidence type="ECO:0000256" key="4">
    <source>
        <dbReference type="ARBA" id="ARBA00022912"/>
    </source>
</evidence>
<dbReference type="InterPro" id="IPR036196">
    <property type="entry name" value="Ptyr_pPase_sf"/>
</dbReference>
<organism evidence="8">
    <name type="scientific">Wolinella succinogenes (strain ATCC 29543 / DSM 1740 / CCUG 13145 / JCM 31913 / LMG 7466 / NCTC 11488 / FDC 602W)</name>
    <name type="common">Vibrio succinogenes</name>
    <dbReference type="NCBI Taxonomy" id="273121"/>
    <lineage>
        <taxon>Bacteria</taxon>
        <taxon>Pseudomonadati</taxon>
        <taxon>Campylobacterota</taxon>
        <taxon>Epsilonproteobacteria</taxon>
        <taxon>Campylobacterales</taxon>
        <taxon>Helicobacteraceae</taxon>
        <taxon>Wolinella</taxon>
    </lineage>
</organism>
<protein>
    <recommendedName>
        <fullName evidence="2">protein-tyrosine-phosphatase</fullName>
        <ecNumber evidence="2">3.1.3.48</ecNumber>
    </recommendedName>
</protein>
<keyword evidence="4" id="KW-0904">Protein phosphatase</keyword>
<dbReference type="STRING" id="273121.WS1323"/>
<dbReference type="PANTHER" id="PTHR11717">
    <property type="entry name" value="LOW MOLECULAR WEIGHT PROTEIN TYROSINE PHOSPHATASE"/>
    <property type="match status" value="1"/>
</dbReference>
<gene>
    <name evidence="7" type="primary">PT</name>
    <name evidence="7" type="ordered locus">WS1323</name>
</gene>
<dbReference type="InterPro" id="IPR017867">
    <property type="entry name" value="Tyr_phospatase_low_mol_wt"/>
</dbReference>
<proteinExistence type="inferred from homology"/>
<dbReference type="SMART" id="SM00226">
    <property type="entry name" value="LMWPc"/>
    <property type="match status" value="1"/>
</dbReference>
<keyword evidence="3" id="KW-0378">Hydrolase</keyword>